<name>A0AAD5SJW1_9FUNG</name>
<dbReference type="Proteomes" id="UP001212841">
    <property type="component" value="Unassembled WGS sequence"/>
</dbReference>
<accession>A0AAD5SJW1</accession>
<organism evidence="2 3">
    <name type="scientific">Rhizophlyctis rosea</name>
    <dbReference type="NCBI Taxonomy" id="64517"/>
    <lineage>
        <taxon>Eukaryota</taxon>
        <taxon>Fungi</taxon>
        <taxon>Fungi incertae sedis</taxon>
        <taxon>Chytridiomycota</taxon>
        <taxon>Chytridiomycota incertae sedis</taxon>
        <taxon>Chytridiomycetes</taxon>
        <taxon>Rhizophlyctidales</taxon>
        <taxon>Rhizophlyctidaceae</taxon>
        <taxon>Rhizophlyctis</taxon>
    </lineage>
</organism>
<feature type="compositionally biased region" description="Pro residues" evidence="1">
    <location>
        <begin position="37"/>
        <end position="50"/>
    </location>
</feature>
<reference evidence="2" key="1">
    <citation type="submission" date="2020-05" db="EMBL/GenBank/DDBJ databases">
        <title>Phylogenomic resolution of chytrid fungi.</title>
        <authorList>
            <person name="Stajich J.E."/>
            <person name="Amses K."/>
            <person name="Simmons R."/>
            <person name="Seto K."/>
            <person name="Myers J."/>
            <person name="Bonds A."/>
            <person name="Quandt C.A."/>
            <person name="Barry K."/>
            <person name="Liu P."/>
            <person name="Grigoriev I."/>
            <person name="Longcore J.E."/>
            <person name="James T.Y."/>
        </authorList>
    </citation>
    <scope>NUCLEOTIDE SEQUENCE</scope>
    <source>
        <strain evidence="2">JEL0318</strain>
    </source>
</reference>
<evidence type="ECO:0000313" key="3">
    <source>
        <dbReference type="Proteomes" id="UP001212841"/>
    </source>
</evidence>
<evidence type="ECO:0000256" key="1">
    <source>
        <dbReference type="SAM" id="MobiDB-lite"/>
    </source>
</evidence>
<keyword evidence="3" id="KW-1185">Reference proteome</keyword>
<dbReference type="EMBL" id="JADGJD010000027">
    <property type="protein sequence ID" value="KAJ3056598.1"/>
    <property type="molecule type" value="Genomic_DNA"/>
</dbReference>
<sequence length="102" mass="10669">MATRSSSTIKLSGSTDRDPPTNDIPLPHPPKANQKPSPIPGEPTNIPPVGPGLDPADDAVSLANEGSDIESEGIGGEENSASLGREKGESEEREDVKRGWVE</sequence>
<evidence type="ECO:0000313" key="2">
    <source>
        <dbReference type="EMBL" id="KAJ3056598.1"/>
    </source>
</evidence>
<gene>
    <name evidence="2" type="ORF">HK097_005761</name>
</gene>
<protein>
    <submittedName>
        <fullName evidence="2">Uncharacterized protein</fullName>
    </submittedName>
</protein>
<feature type="compositionally biased region" description="Polar residues" evidence="1">
    <location>
        <begin position="1"/>
        <end position="14"/>
    </location>
</feature>
<dbReference type="AlphaFoldDB" id="A0AAD5SJW1"/>
<feature type="region of interest" description="Disordered" evidence="1">
    <location>
        <begin position="1"/>
        <end position="102"/>
    </location>
</feature>
<feature type="compositionally biased region" description="Basic and acidic residues" evidence="1">
    <location>
        <begin position="84"/>
        <end position="102"/>
    </location>
</feature>
<proteinExistence type="predicted"/>
<comment type="caution">
    <text evidence="2">The sequence shown here is derived from an EMBL/GenBank/DDBJ whole genome shotgun (WGS) entry which is preliminary data.</text>
</comment>